<evidence type="ECO:0000256" key="1">
    <source>
        <dbReference type="SAM" id="MobiDB-lite"/>
    </source>
</evidence>
<sequence>MRPHSQRIHNGVSAQGPPHSPRIRPKEISGKIRRLLDQALEMKQGAPITRARSRHRVRIRHHARRDRHAPHLVPAGQIHRALHVDARGKLAALRAPFHEAAEAGDDGAEAGDVQLVAGGEEEEVEGELFVGGADGAWEGEGVGVEELDEELECGEGGFWKVHLVGRGGFFAGTVDGAIEEG</sequence>
<accession>A0A5M9K790</accession>
<comment type="caution">
    <text evidence="2">The sequence shown here is derived from an EMBL/GenBank/DDBJ whole genome shotgun (WGS) entry which is preliminary data.</text>
</comment>
<dbReference type="EMBL" id="VICG01000001">
    <property type="protein sequence ID" value="KAA8576329.1"/>
    <property type="molecule type" value="Genomic_DNA"/>
</dbReference>
<reference evidence="2 3" key="1">
    <citation type="submission" date="2019-06" db="EMBL/GenBank/DDBJ databases">
        <title>Genome Sequence of the Brown Rot Fungal Pathogen Monilinia fructicola.</title>
        <authorList>
            <person name="De Miccolis Angelini R.M."/>
            <person name="Landi L."/>
            <person name="Abate D."/>
            <person name="Pollastro S."/>
            <person name="Romanazzi G."/>
            <person name="Faretra F."/>
        </authorList>
    </citation>
    <scope>NUCLEOTIDE SEQUENCE [LARGE SCALE GENOMIC DNA]</scope>
    <source>
        <strain evidence="2 3">Mfrc123</strain>
    </source>
</reference>
<evidence type="ECO:0000313" key="2">
    <source>
        <dbReference type="EMBL" id="KAA8576329.1"/>
    </source>
</evidence>
<keyword evidence="3" id="KW-1185">Reference proteome</keyword>
<evidence type="ECO:0000313" key="3">
    <source>
        <dbReference type="Proteomes" id="UP000322873"/>
    </source>
</evidence>
<feature type="region of interest" description="Disordered" evidence="1">
    <location>
        <begin position="1"/>
        <end position="25"/>
    </location>
</feature>
<dbReference type="Proteomes" id="UP000322873">
    <property type="component" value="Unassembled WGS sequence"/>
</dbReference>
<organism evidence="2 3">
    <name type="scientific">Monilinia fructicola</name>
    <name type="common">Brown rot fungus</name>
    <name type="synonym">Ciboria fructicola</name>
    <dbReference type="NCBI Taxonomy" id="38448"/>
    <lineage>
        <taxon>Eukaryota</taxon>
        <taxon>Fungi</taxon>
        <taxon>Dikarya</taxon>
        <taxon>Ascomycota</taxon>
        <taxon>Pezizomycotina</taxon>
        <taxon>Leotiomycetes</taxon>
        <taxon>Helotiales</taxon>
        <taxon>Sclerotiniaceae</taxon>
        <taxon>Monilinia</taxon>
    </lineage>
</organism>
<proteinExistence type="predicted"/>
<protein>
    <submittedName>
        <fullName evidence="2">Uncharacterized protein</fullName>
    </submittedName>
</protein>
<dbReference type="AlphaFoldDB" id="A0A5M9K790"/>
<name>A0A5M9K790_MONFR</name>
<gene>
    <name evidence="2" type="ORF">EYC84_006463</name>
</gene>